<evidence type="ECO:0000313" key="1">
    <source>
        <dbReference type="EMBL" id="TKA64139.1"/>
    </source>
</evidence>
<name>A0A4V5NDP2_9PEZI</name>
<reference evidence="1 2" key="1">
    <citation type="submission" date="2017-03" db="EMBL/GenBank/DDBJ databases">
        <title>Genomes of endolithic fungi from Antarctica.</title>
        <authorList>
            <person name="Coleine C."/>
            <person name="Masonjones S."/>
            <person name="Stajich J.E."/>
        </authorList>
    </citation>
    <scope>NUCLEOTIDE SEQUENCE [LARGE SCALE GENOMIC DNA]</scope>
    <source>
        <strain evidence="1 2">CCFEE 5187</strain>
    </source>
</reference>
<dbReference type="AlphaFoldDB" id="A0A4V5NDP2"/>
<gene>
    <name evidence="1" type="ORF">B0A49_09058</name>
</gene>
<accession>A0A4V5NDP2</accession>
<protein>
    <submittedName>
        <fullName evidence="1">Uncharacterized protein</fullName>
    </submittedName>
</protein>
<evidence type="ECO:0000313" key="2">
    <source>
        <dbReference type="Proteomes" id="UP000308768"/>
    </source>
</evidence>
<organism evidence="1 2">
    <name type="scientific">Cryomyces minteri</name>
    <dbReference type="NCBI Taxonomy" id="331657"/>
    <lineage>
        <taxon>Eukaryota</taxon>
        <taxon>Fungi</taxon>
        <taxon>Dikarya</taxon>
        <taxon>Ascomycota</taxon>
        <taxon>Pezizomycotina</taxon>
        <taxon>Dothideomycetes</taxon>
        <taxon>Dothideomycetes incertae sedis</taxon>
        <taxon>Cryomyces</taxon>
    </lineage>
</organism>
<feature type="non-terminal residue" evidence="1">
    <location>
        <position position="74"/>
    </location>
</feature>
<dbReference type="EMBL" id="NAJN01001307">
    <property type="protein sequence ID" value="TKA64139.1"/>
    <property type="molecule type" value="Genomic_DNA"/>
</dbReference>
<dbReference type="OrthoDB" id="429813at2759"/>
<comment type="caution">
    <text evidence="1">The sequence shown here is derived from an EMBL/GenBank/DDBJ whole genome shotgun (WGS) entry which is preliminary data.</text>
</comment>
<keyword evidence="2" id="KW-1185">Reference proteome</keyword>
<sequence>MLSKAHDYGKRLLPVSIDQYAQTDHDRVYASVSTASDDIANGFRDITYEYLSNAIAYWLDGQLGKSQEDFEAFA</sequence>
<proteinExistence type="predicted"/>
<dbReference type="Proteomes" id="UP000308768">
    <property type="component" value="Unassembled WGS sequence"/>
</dbReference>
<dbReference type="STRING" id="331657.A0A4V5NDP2"/>